<keyword evidence="3" id="KW-1185">Reference proteome</keyword>
<organism evidence="2 3">
    <name type="scientific">Hemibagrus wyckioides</name>
    <dbReference type="NCBI Taxonomy" id="337641"/>
    <lineage>
        <taxon>Eukaryota</taxon>
        <taxon>Metazoa</taxon>
        <taxon>Chordata</taxon>
        <taxon>Craniata</taxon>
        <taxon>Vertebrata</taxon>
        <taxon>Euteleostomi</taxon>
        <taxon>Actinopterygii</taxon>
        <taxon>Neopterygii</taxon>
        <taxon>Teleostei</taxon>
        <taxon>Ostariophysi</taxon>
        <taxon>Siluriformes</taxon>
        <taxon>Bagridae</taxon>
        <taxon>Hemibagrus</taxon>
    </lineage>
</organism>
<comment type="caution">
    <text evidence="2">The sequence shown here is derived from an EMBL/GenBank/DDBJ whole genome shotgun (WGS) entry which is preliminary data.</text>
</comment>
<dbReference type="EMBL" id="JAHKSW010000027">
    <property type="protein sequence ID" value="KAG7315174.1"/>
    <property type="molecule type" value="Genomic_DNA"/>
</dbReference>
<dbReference type="Proteomes" id="UP000824219">
    <property type="component" value="Linkage Group LG27"/>
</dbReference>
<name>A0A9D3N381_9TELE</name>
<feature type="transmembrane region" description="Helical" evidence="1">
    <location>
        <begin position="45"/>
        <end position="71"/>
    </location>
</feature>
<evidence type="ECO:0000256" key="1">
    <source>
        <dbReference type="SAM" id="Phobius"/>
    </source>
</evidence>
<proteinExistence type="predicted"/>
<evidence type="ECO:0000313" key="3">
    <source>
        <dbReference type="Proteomes" id="UP000824219"/>
    </source>
</evidence>
<evidence type="ECO:0000313" key="2">
    <source>
        <dbReference type="EMBL" id="KAG7315174.1"/>
    </source>
</evidence>
<sequence>MRSAFDWMSLAVIRRRGGTDPRRGCARTEHQAAAKNTFLATNRTFFLLLCVADWKGALILLLLFFFITIIFQIRDSILSGRTQCYGGTYTQNVSNVHTVTEGPPSPPPAAACTS</sequence>
<dbReference type="AlphaFoldDB" id="A0A9D3N381"/>
<reference evidence="2 3" key="1">
    <citation type="submission" date="2021-06" db="EMBL/GenBank/DDBJ databases">
        <title>Chromosome-level genome assembly of the red-tail catfish (Hemibagrus wyckioides).</title>
        <authorList>
            <person name="Shao F."/>
        </authorList>
    </citation>
    <scope>NUCLEOTIDE SEQUENCE [LARGE SCALE GENOMIC DNA]</scope>
    <source>
        <strain evidence="2">EC202008001</strain>
        <tissue evidence="2">Blood</tissue>
    </source>
</reference>
<keyword evidence="1" id="KW-1133">Transmembrane helix</keyword>
<accession>A0A9D3N381</accession>
<keyword evidence="1" id="KW-0812">Transmembrane</keyword>
<protein>
    <submittedName>
        <fullName evidence="2">Uncharacterized protein</fullName>
    </submittedName>
</protein>
<gene>
    <name evidence="2" type="ORF">KOW79_021262</name>
</gene>
<keyword evidence="1" id="KW-0472">Membrane</keyword>